<feature type="domain" description="N-acetyltransferase" evidence="14">
    <location>
        <begin position="565"/>
        <end position="708"/>
    </location>
</feature>
<dbReference type="EC" id="1.8.3.1" evidence="6"/>
<dbReference type="InterPro" id="IPR014756">
    <property type="entry name" value="Ig_E-set"/>
</dbReference>
<evidence type="ECO:0000256" key="12">
    <source>
        <dbReference type="ARBA" id="ARBA00023128"/>
    </source>
</evidence>
<dbReference type="GO" id="GO:0006790">
    <property type="term" value="P:sulfur compound metabolic process"/>
    <property type="evidence" value="ECO:0007669"/>
    <property type="project" value="TreeGrafter"/>
</dbReference>
<dbReference type="InterPro" id="IPR036400">
    <property type="entry name" value="Cyt_B5-like_heme/steroid_sf"/>
</dbReference>
<dbReference type="AlphaFoldDB" id="A0AAW2ZHD9"/>
<dbReference type="InterPro" id="IPR036374">
    <property type="entry name" value="OxRdtase_Mopterin-bd_sf"/>
</dbReference>
<sequence length="708" mass="80338">MKTTSRVINGFKRFLNNTHTIRNNVNAVHLNAFKSSAFGISIITGVGLFMIGKNLNAEEKVEIPKENTQVELDLSKYGKVIDSLPEYTREQIEKKNNKTDRIWVTFKYGVYDVTDFVEQHPGGEKILLAAGNSVEPYWSLYAVHKCKAVLDILEAMRIGNLSKKDRELLDQQPVDDSDPYKNDPSRFPGLVVRNKKPFNAETPLTLLADKYITPNEIFFVRNHLPVPHPNVNEYKLQVTGRGIPEQVEFTLDQLKNTFESKTIAVTLQCAGNRRGEMNKAKPVKGLEWGSGAISTAEWTGVLLSDVLKHANFRLDDNINHVQFEGMDIDPEKKPYGASIPVHRAIDPEKEVLLAYKMNGQDIPADHGYPLRVIIPGVVGARNVKWLSRIVVSDEESPSFWQRYDYKGFSPAVEQASNQVFDDAVAIQELPVQSSICEPKSESTVNAGDLVTLKGYAWSGGGRSIIRVDVKSDQDEWIVADLSKEAKQRPGKAWAWTPFEVGVEVPEDFEGKIRYCSRAVDDSYNVQPENVENIWTFRGVLANAWSCINLNVQKINQLCYGQFGSMSVFRLKDEDYQEWAEMWRLYLEFYNTTLPESQYHDTWSRIMADDGDLGAFVLKEEGRIVGLAHYLFHASSWTSKRLCYLNDLYVLSSCRGKGYGKVLIMAVKQVAQDEECLRLYWATKTDNPARKLYDKLGTSDFVTYRVSLE</sequence>
<dbReference type="Pfam" id="PF00583">
    <property type="entry name" value="Acetyltransf_1"/>
    <property type="match status" value="1"/>
</dbReference>
<keyword evidence="7" id="KW-0500">Molybdenum</keyword>
<evidence type="ECO:0000256" key="7">
    <source>
        <dbReference type="ARBA" id="ARBA00022505"/>
    </source>
</evidence>
<organism evidence="15 16">
    <name type="scientific">Acrasis kona</name>
    <dbReference type="NCBI Taxonomy" id="1008807"/>
    <lineage>
        <taxon>Eukaryota</taxon>
        <taxon>Discoba</taxon>
        <taxon>Heterolobosea</taxon>
        <taxon>Tetramitia</taxon>
        <taxon>Eutetramitia</taxon>
        <taxon>Acrasidae</taxon>
        <taxon>Acrasis</taxon>
    </lineage>
</organism>
<accession>A0AAW2ZHD9</accession>
<comment type="pathway">
    <text evidence="4">Energy metabolism; sulfur metabolism.</text>
</comment>
<evidence type="ECO:0000256" key="2">
    <source>
        <dbReference type="ARBA" id="ARBA00001970"/>
    </source>
</evidence>
<evidence type="ECO:0000259" key="13">
    <source>
        <dbReference type="PROSITE" id="PS50255"/>
    </source>
</evidence>
<dbReference type="InterPro" id="IPR000182">
    <property type="entry name" value="GNAT_dom"/>
</dbReference>
<dbReference type="GO" id="GO:0008482">
    <property type="term" value="F:sulfite oxidase activity"/>
    <property type="evidence" value="ECO:0007669"/>
    <property type="project" value="UniProtKB-EC"/>
</dbReference>
<dbReference type="CDD" id="cd04301">
    <property type="entry name" value="NAT_SF"/>
    <property type="match status" value="1"/>
</dbReference>
<feature type="domain" description="Cytochrome b5 heme-binding" evidence="13">
    <location>
        <begin position="84"/>
        <end position="162"/>
    </location>
</feature>
<dbReference type="SUPFAM" id="SSF81296">
    <property type="entry name" value="E set domains"/>
    <property type="match status" value="1"/>
</dbReference>
<keyword evidence="16" id="KW-1185">Reference proteome</keyword>
<dbReference type="InterPro" id="IPR001199">
    <property type="entry name" value="Cyt_B5-like_heme/steroid-bd"/>
</dbReference>
<evidence type="ECO:0000256" key="8">
    <source>
        <dbReference type="ARBA" id="ARBA00022617"/>
    </source>
</evidence>
<dbReference type="GO" id="GO:0005758">
    <property type="term" value="C:mitochondrial intermembrane space"/>
    <property type="evidence" value="ECO:0007669"/>
    <property type="project" value="UniProtKB-SubCell"/>
</dbReference>
<dbReference type="Gene3D" id="3.90.420.10">
    <property type="entry name" value="Oxidoreductase, molybdopterin-binding domain"/>
    <property type="match status" value="1"/>
</dbReference>
<keyword evidence="8" id="KW-0349">Heme</keyword>
<dbReference type="InterPro" id="IPR000572">
    <property type="entry name" value="OxRdtase_Mopterin-bd_dom"/>
</dbReference>
<dbReference type="EMBL" id="JAOPGA020001416">
    <property type="protein sequence ID" value="KAL0488220.1"/>
    <property type="molecule type" value="Genomic_DNA"/>
</dbReference>
<evidence type="ECO:0000256" key="6">
    <source>
        <dbReference type="ARBA" id="ARBA00012505"/>
    </source>
</evidence>
<dbReference type="GO" id="GO:0043546">
    <property type="term" value="F:molybdopterin cofactor binding"/>
    <property type="evidence" value="ECO:0007669"/>
    <property type="project" value="InterPro"/>
</dbReference>
<evidence type="ECO:0000256" key="1">
    <source>
        <dbReference type="ARBA" id="ARBA00001924"/>
    </source>
</evidence>
<reference evidence="15 16" key="1">
    <citation type="submission" date="2024-03" db="EMBL/GenBank/DDBJ databases">
        <title>The Acrasis kona genome and developmental transcriptomes reveal deep origins of eukaryotic multicellular pathways.</title>
        <authorList>
            <person name="Sheikh S."/>
            <person name="Fu C.-J."/>
            <person name="Brown M.W."/>
            <person name="Baldauf S.L."/>
        </authorList>
    </citation>
    <scope>NUCLEOTIDE SEQUENCE [LARGE SCALE GENOMIC DNA]</scope>
    <source>
        <strain evidence="15 16">ATCC MYA-3509</strain>
    </source>
</reference>
<dbReference type="PRINTS" id="PR00407">
    <property type="entry name" value="EUMOPTERIN"/>
</dbReference>
<evidence type="ECO:0000313" key="15">
    <source>
        <dbReference type="EMBL" id="KAL0488220.1"/>
    </source>
</evidence>
<dbReference type="Gene3D" id="3.10.120.10">
    <property type="entry name" value="Cytochrome b5-like heme/steroid binding domain"/>
    <property type="match status" value="1"/>
</dbReference>
<dbReference type="SMART" id="SM01117">
    <property type="entry name" value="Cyt-b5"/>
    <property type="match status" value="1"/>
</dbReference>
<evidence type="ECO:0000313" key="16">
    <source>
        <dbReference type="Proteomes" id="UP001431209"/>
    </source>
</evidence>
<dbReference type="SUPFAM" id="SSF55729">
    <property type="entry name" value="Acyl-CoA N-acyltransferases (Nat)"/>
    <property type="match status" value="1"/>
</dbReference>
<dbReference type="InterPro" id="IPR016181">
    <property type="entry name" value="Acyl_CoA_acyltransferase"/>
</dbReference>
<evidence type="ECO:0000256" key="5">
    <source>
        <dbReference type="ARBA" id="ARBA00011738"/>
    </source>
</evidence>
<dbReference type="InterPro" id="IPR008335">
    <property type="entry name" value="Mopterin_OxRdtase_euk"/>
</dbReference>
<dbReference type="CDD" id="cd02111">
    <property type="entry name" value="eukary_SO_Moco"/>
    <property type="match status" value="1"/>
</dbReference>
<comment type="subcellular location">
    <subcellularLocation>
        <location evidence="3">Mitochondrion intermembrane space</location>
    </subcellularLocation>
</comment>
<dbReference type="PANTHER" id="PTHR19372:SF7">
    <property type="entry name" value="SULFITE OXIDASE, MITOCHONDRIAL"/>
    <property type="match status" value="1"/>
</dbReference>
<evidence type="ECO:0000256" key="9">
    <source>
        <dbReference type="ARBA" id="ARBA00022723"/>
    </source>
</evidence>
<keyword evidence="9" id="KW-0479">Metal-binding</keyword>
<dbReference type="GO" id="GO:0020037">
    <property type="term" value="F:heme binding"/>
    <property type="evidence" value="ECO:0007669"/>
    <property type="project" value="TreeGrafter"/>
</dbReference>
<evidence type="ECO:0000256" key="4">
    <source>
        <dbReference type="ARBA" id="ARBA00004971"/>
    </source>
</evidence>
<dbReference type="PROSITE" id="PS51186">
    <property type="entry name" value="GNAT"/>
    <property type="match status" value="1"/>
</dbReference>
<dbReference type="Gene3D" id="2.60.40.650">
    <property type="match status" value="1"/>
</dbReference>
<proteinExistence type="predicted"/>
<keyword evidence="10" id="KW-0560">Oxidoreductase</keyword>
<dbReference type="InterPro" id="IPR022407">
    <property type="entry name" value="OxRdtase_Mopterin_BS"/>
</dbReference>
<dbReference type="SUPFAM" id="SSF56524">
    <property type="entry name" value="Oxidoreductase molybdopterin-binding domain"/>
    <property type="match status" value="1"/>
</dbReference>
<keyword evidence="12" id="KW-0496">Mitochondrion</keyword>
<dbReference type="PROSITE" id="PS00559">
    <property type="entry name" value="MOLYBDOPTERIN_EUK"/>
    <property type="match status" value="1"/>
</dbReference>
<dbReference type="PROSITE" id="PS50255">
    <property type="entry name" value="CYTOCHROME_B5_2"/>
    <property type="match status" value="1"/>
</dbReference>
<dbReference type="GO" id="GO:0030151">
    <property type="term" value="F:molybdenum ion binding"/>
    <property type="evidence" value="ECO:0007669"/>
    <property type="project" value="InterPro"/>
</dbReference>
<dbReference type="Gene3D" id="3.40.630.30">
    <property type="match status" value="1"/>
</dbReference>
<dbReference type="SUPFAM" id="SSF55856">
    <property type="entry name" value="Cytochrome b5-like heme/steroid binding domain"/>
    <property type="match status" value="1"/>
</dbReference>
<dbReference type="Pfam" id="PF00173">
    <property type="entry name" value="Cyt-b5"/>
    <property type="match status" value="1"/>
</dbReference>
<comment type="caution">
    <text evidence="15">The sequence shown here is derived from an EMBL/GenBank/DDBJ whole genome shotgun (WGS) entry which is preliminary data.</text>
</comment>
<dbReference type="Pfam" id="PF00174">
    <property type="entry name" value="Oxidored_molyb"/>
    <property type="match status" value="1"/>
</dbReference>
<evidence type="ECO:0000256" key="10">
    <source>
        <dbReference type="ARBA" id="ARBA00023002"/>
    </source>
</evidence>
<dbReference type="Proteomes" id="UP001431209">
    <property type="component" value="Unassembled WGS sequence"/>
</dbReference>
<evidence type="ECO:0000256" key="11">
    <source>
        <dbReference type="ARBA" id="ARBA00023004"/>
    </source>
</evidence>
<dbReference type="Pfam" id="PF03404">
    <property type="entry name" value="Mo-co_dimer"/>
    <property type="match status" value="1"/>
</dbReference>
<comment type="cofactor">
    <cofactor evidence="1">
        <name>Mo-molybdopterin</name>
        <dbReference type="ChEBI" id="CHEBI:71302"/>
    </cofactor>
</comment>
<comment type="subunit">
    <text evidence="5">Homodimer.</text>
</comment>
<evidence type="ECO:0000259" key="14">
    <source>
        <dbReference type="PROSITE" id="PS51186"/>
    </source>
</evidence>
<dbReference type="InterPro" id="IPR005066">
    <property type="entry name" value="MoCF_OxRdtse_dimer"/>
</dbReference>
<dbReference type="FunFam" id="3.90.420.10:FF:000002">
    <property type="entry name" value="sulfite oxidase, mitochondrial"/>
    <property type="match status" value="1"/>
</dbReference>
<protein>
    <recommendedName>
        <fullName evidence="6">sulfite oxidase</fullName>
        <ecNumber evidence="6">1.8.3.1</ecNumber>
    </recommendedName>
</protein>
<evidence type="ECO:0000256" key="3">
    <source>
        <dbReference type="ARBA" id="ARBA00004569"/>
    </source>
</evidence>
<dbReference type="FunFam" id="3.10.120.10:FF:000007">
    <property type="entry name" value="Sulfite oxidase, mitochondrial"/>
    <property type="match status" value="1"/>
</dbReference>
<comment type="cofactor">
    <cofactor evidence="2">
        <name>heme b</name>
        <dbReference type="ChEBI" id="CHEBI:60344"/>
    </cofactor>
</comment>
<name>A0AAW2ZHD9_9EUKA</name>
<keyword evidence="11" id="KW-0408">Iron</keyword>
<gene>
    <name evidence="15" type="ORF">AKO1_015365</name>
</gene>
<dbReference type="GO" id="GO:0016747">
    <property type="term" value="F:acyltransferase activity, transferring groups other than amino-acyl groups"/>
    <property type="evidence" value="ECO:0007669"/>
    <property type="project" value="InterPro"/>
</dbReference>
<dbReference type="PANTHER" id="PTHR19372">
    <property type="entry name" value="SULFITE REDUCTASE"/>
    <property type="match status" value="1"/>
</dbReference>